<evidence type="ECO:0000256" key="1">
    <source>
        <dbReference type="ARBA" id="ARBA00004496"/>
    </source>
</evidence>
<dbReference type="InterPro" id="IPR038078">
    <property type="entry name" value="PhoU-like_sf"/>
</dbReference>
<evidence type="ECO:0000313" key="10">
    <source>
        <dbReference type="EMBL" id="HET98452.1"/>
    </source>
</evidence>
<dbReference type="InterPro" id="IPR026022">
    <property type="entry name" value="PhoU_dom"/>
</dbReference>
<dbReference type="InterPro" id="IPR028366">
    <property type="entry name" value="PhoU"/>
</dbReference>
<comment type="function">
    <text evidence="7 8">Plays a role in the regulation of phosphate uptake.</text>
</comment>
<dbReference type="GO" id="GO:0030643">
    <property type="term" value="P:intracellular phosphate ion homeostasis"/>
    <property type="evidence" value="ECO:0007669"/>
    <property type="project" value="InterPro"/>
</dbReference>
<dbReference type="AlphaFoldDB" id="A0A7C2XN79"/>
<keyword evidence="6 8" id="KW-0592">Phosphate transport</keyword>
<feature type="domain" description="PhoU" evidence="9">
    <location>
        <begin position="45"/>
        <end position="129"/>
    </location>
</feature>
<name>A0A7C2XN79_9BACT</name>
<keyword evidence="5 8" id="KW-0963">Cytoplasm</keyword>
<dbReference type="GO" id="GO:0005737">
    <property type="term" value="C:cytoplasm"/>
    <property type="evidence" value="ECO:0007669"/>
    <property type="project" value="UniProtKB-SubCell"/>
</dbReference>
<evidence type="ECO:0000256" key="4">
    <source>
        <dbReference type="ARBA" id="ARBA00022448"/>
    </source>
</evidence>
<dbReference type="GO" id="GO:0045936">
    <property type="term" value="P:negative regulation of phosphate metabolic process"/>
    <property type="evidence" value="ECO:0007669"/>
    <property type="project" value="InterPro"/>
</dbReference>
<dbReference type="NCBIfam" id="TIGR02135">
    <property type="entry name" value="phoU_full"/>
    <property type="match status" value="1"/>
</dbReference>
<dbReference type="PANTHER" id="PTHR42930:SF3">
    <property type="entry name" value="PHOSPHATE-SPECIFIC TRANSPORT SYSTEM ACCESSORY PROTEIN PHOU"/>
    <property type="match status" value="1"/>
</dbReference>
<evidence type="ECO:0000259" key="9">
    <source>
        <dbReference type="Pfam" id="PF01895"/>
    </source>
</evidence>
<dbReference type="Proteomes" id="UP000885986">
    <property type="component" value="Unassembled WGS sequence"/>
</dbReference>
<reference evidence="10" key="1">
    <citation type="journal article" date="2020" name="mSystems">
        <title>Genome- and Community-Level Interaction Insights into Carbon Utilization and Element Cycling Functions of Hydrothermarchaeota in Hydrothermal Sediment.</title>
        <authorList>
            <person name="Zhou Z."/>
            <person name="Liu Y."/>
            <person name="Xu W."/>
            <person name="Pan J."/>
            <person name="Luo Z.H."/>
            <person name="Li M."/>
        </authorList>
    </citation>
    <scope>NUCLEOTIDE SEQUENCE [LARGE SCALE GENOMIC DNA]</scope>
    <source>
        <strain evidence="10">SpSt-1224</strain>
    </source>
</reference>
<accession>A0A7C2XN79</accession>
<comment type="caution">
    <text evidence="10">The sequence shown here is derived from an EMBL/GenBank/DDBJ whole genome shotgun (WGS) entry which is preliminary data.</text>
</comment>
<dbReference type="Gene3D" id="1.20.58.220">
    <property type="entry name" value="Phosphate transport system protein phou homolog 2, domain 2"/>
    <property type="match status" value="1"/>
</dbReference>
<feature type="domain" description="PhoU" evidence="9">
    <location>
        <begin position="146"/>
        <end position="230"/>
    </location>
</feature>
<organism evidence="10">
    <name type="scientific">Desulfurivibrio alkaliphilus</name>
    <dbReference type="NCBI Taxonomy" id="427923"/>
    <lineage>
        <taxon>Bacteria</taxon>
        <taxon>Pseudomonadati</taxon>
        <taxon>Thermodesulfobacteriota</taxon>
        <taxon>Desulfobulbia</taxon>
        <taxon>Desulfobulbales</taxon>
        <taxon>Desulfobulbaceae</taxon>
        <taxon>Desulfurivibrio</taxon>
    </lineage>
</organism>
<dbReference type="SUPFAM" id="SSF109755">
    <property type="entry name" value="PhoU-like"/>
    <property type="match status" value="1"/>
</dbReference>
<evidence type="ECO:0000256" key="6">
    <source>
        <dbReference type="ARBA" id="ARBA00022592"/>
    </source>
</evidence>
<keyword evidence="4 8" id="KW-0813">Transport</keyword>
<evidence type="ECO:0000256" key="5">
    <source>
        <dbReference type="ARBA" id="ARBA00022490"/>
    </source>
</evidence>
<dbReference type="PANTHER" id="PTHR42930">
    <property type="entry name" value="PHOSPHATE-SPECIFIC TRANSPORT SYSTEM ACCESSORY PROTEIN PHOU"/>
    <property type="match status" value="1"/>
</dbReference>
<evidence type="ECO:0000256" key="8">
    <source>
        <dbReference type="PIRNR" id="PIRNR003107"/>
    </source>
</evidence>
<dbReference type="PIRSF" id="PIRSF003107">
    <property type="entry name" value="PhoU"/>
    <property type="match status" value="1"/>
</dbReference>
<dbReference type="FunFam" id="1.20.58.220:FF:000004">
    <property type="entry name" value="Phosphate-specific transport system accessory protein PhoU"/>
    <property type="match status" value="1"/>
</dbReference>
<evidence type="ECO:0000256" key="3">
    <source>
        <dbReference type="ARBA" id="ARBA00011738"/>
    </source>
</evidence>
<comment type="subunit">
    <text evidence="3 8">Homodimer.</text>
</comment>
<sequence>MPGDRPIPVAGSVCRPAATIHKGLSIMSQIFLREIEKLKAHLVYLFKMVEMNYTLACRALNDGDLGVAEEIYRQESEIDDKKIDIQEECFKIIALHQPVAFDLRFIMATLKFNNDLERIGDMAVSIAKRAQALEEFPPVTPPVDLGKMANHVHDMLNRSLDALIKLDQDLAVGVLGDEEAVDEMHRHNLKMIKEAIVRNPEQIDALVNYLSVSRYLERIADYVTNLGEEVVYIVEGEIVYHLHQDE</sequence>
<evidence type="ECO:0000256" key="7">
    <source>
        <dbReference type="ARBA" id="ARBA00056181"/>
    </source>
</evidence>
<comment type="subcellular location">
    <subcellularLocation>
        <location evidence="1 8">Cytoplasm</location>
    </subcellularLocation>
</comment>
<gene>
    <name evidence="10" type="primary">phoU</name>
    <name evidence="10" type="ORF">ENN98_07150</name>
</gene>
<dbReference type="EMBL" id="DSDS01000158">
    <property type="protein sequence ID" value="HET98452.1"/>
    <property type="molecule type" value="Genomic_DNA"/>
</dbReference>
<evidence type="ECO:0000256" key="2">
    <source>
        <dbReference type="ARBA" id="ARBA00008107"/>
    </source>
</evidence>
<comment type="similarity">
    <text evidence="2 8">Belongs to the PhoU family.</text>
</comment>
<dbReference type="Pfam" id="PF01895">
    <property type="entry name" value="PhoU"/>
    <property type="match status" value="2"/>
</dbReference>
<dbReference type="GO" id="GO:0006817">
    <property type="term" value="P:phosphate ion transport"/>
    <property type="evidence" value="ECO:0007669"/>
    <property type="project" value="UniProtKB-KW"/>
</dbReference>
<proteinExistence type="inferred from homology"/>
<protein>
    <recommendedName>
        <fullName evidence="8">Phosphate-specific transport system accessory protein PhoU</fullName>
    </recommendedName>
</protein>